<evidence type="ECO:0000313" key="2">
    <source>
        <dbReference type="EMBL" id="MFF5896169.1"/>
    </source>
</evidence>
<evidence type="ECO:0000256" key="1">
    <source>
        <dbReference type="SAM" id="Phobius"/>
    </source>
</evidence>
<proteinExistence type="predicted"/>
<dbReference type="Proteomes" id="UP001602322">
    <property type="component" value="Unassembled WGS sequence"/>
</dbReference>
<keyword evidence="1" id="KW-0472">Membrane</keyword>
<keyword evidence="1" id="KW-1133">Transmembrane helix</keyword>
<feature type="transmembrane region" description="Helical" evidence="1">
    <location>
        <begin position="45"/>
        <end position="78"/>
    </location>
</feature>
<feature type="transmembrane region" description="Helical" evidence="1">
    <location>
        <begin position="15"/>
        <end position="33"/>
    </location>
</feature>
<name>A0ABW6X321_9ACTN</name>
<accession>A0ABW6X321</accession>
<keyword evidence="1" id="KW-0812">Transmembrane</keyword>
<organism evidence="2 3">
    <name type="scientific">Streptomyces argenteolus</name>
    <dbReference type="NCBI Taxonomy" id="67274"/>
    <lineage>
        <taxon>Bacteria</taxon>
        <taxon>Bacillati</taxon>
        <taxon>Actinomycetota</taxon>
        <taxon>Actinomycetes</taxon>
        <taxon>Kitasatosporales</taxon>
        <taxon>Streptomycetaceae</taxon>
        <taxon>Streptomyces</taxon>
    </lineage>
</organism>
<sequence>MAMVPGLGVALSTPLASHFLVTALPALCPLYLLHRRRSFVRACLVIGSGMLAWSLAGFLLGMFLFIPTAVLLLVAAFADRSTRLGLRDRAVPSALLVAGAMFVPLLTYDAGEPESHSYQAELDSGSRLHHQDFAAWRDQLLKSGATRVIGYESCEHFYLDVDFAEDLPEDRRAELANRIMEVPGVVEVELGENEGC</sequence>
<protein>
    <submittedName>
        <fullName evidence="2">Uncharacterized protein</fullName>
    </submittedName>
</protein>
<reference evidence="2 3" key="1">
    <citation type="submission" date="2024-10" db="EMBL/GenBank/DDBJ databases">
        <title>The Natural Products Discovery Center: Release of the First 8490 Sequenced Strains for Exploring Actinobacteria Biosynthetic Diversity.</title>
        <authorList>
            <person name="Kalkreuter E."/>
            <person name="Kautsar S.A."/>
            <person name="Yang D."/>
            <person name="Bader C.D."/>
            <person name="Teijaro C.N."/>
            <person name="Fluegel L."/>
            <person name="Davis C.M."/>
            <person name="Simpson J.R."/>
            <person name="Lauterbach L."/>
            <person name="Steele A.D."/>
            <person name="Gui C."/>
            <person name="Meng S."/>
            <person name="Li G."/>
            <person name="Viehrig K."/>
            <person name="Ye F."/>
            <person name="Su P."/>
            <person name="Kiefer A.F."/>
            <person name="Nichols A."/>
            <person name="Cepeda A.J."/>
            <person name="Yan W."/>
            <person name="Fan B."/>
            <person name="Jiang Y."/>
            <person name="Adhikari A."/>
            <person name="Zheng C.-J."/>
            <person name="Schuster L."/>
            <person name="Cowan T.M."/>
            <person name="Smanski M.J."/>
            <person name="Chevrette M.G."/>
            <person name="De Carvalho L.P.S."/>
            <person name="Shen B."/>
        </authorList>
    </citation>
    <scope>NUCLEOTIDE SEQUENCE [LARGE SCALE GENOMIC DNA]</scope>
    <source>
        <strain evidence="2 3">NPDC012540</strain>
    </source>
</reference>
<comment type="caution">
    <text evidence="2">The sequence shown here is derived from an EMBL/GenBank/DDBJ whole genome shotgun (WGS) entry which is preliminary data.</text>
</comment>
<dbReference type="EMBL" id="JBIBEG010000002">
    <property type="protein sequence ID" value="MFF5896169.1"/>
    <property type="molecule type" value="Genomic_DNA"/>
</dbReference>
<evidence type="ECO:0000313" key="3">
    <source>
        <dbReference type="Proteomes" id="UP001602322"/>
    </source>
</evidence>
<gene>
    <name evidence="2" type="ORF">ACFY8O_09640</name>
</gene>
<keyword evidence="3" id="KW-1185">Reference proteome</keyword>
<dbReference type="RefSeq" id="WP_387900343.1">
    <property type="nucleotide sequence ID" value="NZ_JBIBEG010000002.1"/>
</dbReference>